<evidence type="ECO:0000256" key="11">
    <source>
        <dbReference type="HAMAP-Rule" id="MF_00354"/>
    </source>
</evidence>
<dbReference type="GO" id="GO:0000287">
    <property type="term" value="F:magnesium ion binding"/>
    <property type="evidence" value="ECO:0007669"/>
    <property type="project" value="UniProtKB-UniRule"/>
</dbReference>
<comment type="caution">
    <text evidence="11">Lacks conserved residue(s) required for the propagation of feature annotation.</text>
</comment>
<sequence>MSSRKQRKLEHIQHALSVGQDRTHGLEDIKFVHQSLPNTNIDQIDISTKVGELLLSSPILINAMTGGGGEYTRSINKSLSLVAKYSNIPLAVGSQMSAIKDPSERSTFQIARKVNPNGIILANLGSEATVEDAKRAVDMIEANGLQIHLNVIQELVMPEGDRNFEDALLRIEKIIHSISVPVIVKEVGFGMSKETCQRLTDAGVSLVDIGGMGGTNFSSIENKRRTRVLDYFETWGIPTAASIAEAASSKLPLTIIASGGIQNALDVAKSIALGASVTAFAGHFLKLLLNLGEQALKEEISNIERDLKFIMTALGAKSIKELQNAPIVISGDTYHWLVQRGIDPKNYSQRMIKESRLSD</sequence>
<proteinExistence type="inferred from homology"/>
<dbReference type="STRING" id="930152.SAMN05216565_11126"/>
<dbReference type="CDD" id="cd02811">
    <property type="entry name" value="IDI-2_FMN"/>
    <property type="match status" value="1"/>
</dbReference>
<evidence type="ECO:0000256" key="6">
    <source>
        <dbReference type="ARBA" id="ARBA00022842"/>
    </source>
</evidence>
<feature type="binding site" evidence="11">
    <location>
        <position position="123"/>
    </location>
    <ligand>
        <name>FMN</name>
        <dbReference type="ChEBI" id="CHEBI:58210"/>
    </ligand>
</feature>
<comment type="catalytic activity">
    <reaction evidence="11">
        <text>isopentenyl diphosphate = dimethylallyl diphosphate</text>
        <dbReference type="Rhea" id="RHEA:23284"/>
        <dbReference type="ChEBI" id="CHEBI:57623"/>
        <dbReference type="ChEBI" id="CHEBI:128769"/>
        <dbReference type="EC" id="5.3.3.2"/>
    </reaction>
</comment>
<accession>A0A1H0WFK2</accession>
<organism evidence="13 14">
    <name type="scientific">Litchfieldia salsa</name>
    <dbReference type="NCBI Taxonomy" id="930152"/>
    <lineage>
        <taxon>Bacteria</taxon>
        <taxon>Bacillati</taxon>
        <taxon>Bacillota</taxon>
        <taxon>Bacilli</taxon>
        <taxon>Bacillales</taxon>
        <taxon>Bacillaceae</taxon>
        <taxon>Litchfieldia</taxon>
    </lineage>
</organism>
<dbReference type="PANTHER" id="PTHR43665">
    <property type="entry name" value="ISOPENTENYL-DIPHOSPHATE DELTA-ISOMERASE"/>
    <property type="match status" value="1"/>
</dbReference>
<dbReference type="GO" id="GO:0010181">
    <property type="term" value="F:FMN binding"/>
    <property type="evidence" value="ECO:0007669"/>
    <property type="project" value="UniProtKB-UniRule"/>
</dbReference>
<evidence type="ECO:0000256" key="1">
    <source>
        <dbReference type="ARBA" id="ARBA00001917"/>
    </source>
</evidence>
<feature type="binding site" evidence="11">
    <location>
        <begin position="7"/>
        <end position="8"/>
    </location>
    <ligand>
        <name>substrate</name>
    </ligand>
</feature>
<dbReference type="GO" id="GO:0016491">
    <property type="term" value="F:oxidoreductase activity"/>
    <property type="evidence" value="ECO:0007669"/>
    <property type="project" value="InterPro"/>
</dbReference>
<keyword evidence="14" id="KW-1185">Reference proteome</keyword>
<feature type="binding site" evidence="11">
    <location>
        <begin position="63"/>
        <end position="65"/>
    </location>
    <ligand>
        <name>FMN</name>
        <dbReference type="ChEBI" id="CHEBI:58210"/>
    </ligand>
</feature>
<feature type="binding site" evidence="11">
    <location>
        <position position="215"/>
    </location>
    <ligand>
        <name>FMN</name>
        <dbReference type="ChEBI" id="CHEBI:58210"/>
    </ligand>
</feature>
<keyword evidence="9 11" id="KW-0413">Isomerase</keyword>
<dbReference type="GO" id="GO:0005737">
    <property type="term" value="C:cytoplasm"/>
    <property type="evidence" value="ECO:0007669"/>
    <property type="project" value="UniProtKB-SubCell"/>
</dbReference>
<feature type="binding site" evidence="11">
    <location>
        <begin position="281"/>
        <end position="282"/>
    </location>
    <ligand>
        <name>FMN</name>
        <dbReference type="ChEBI" id="CHEBI:58210"/>
    </ligand>
</feature>
<feature type="binding site" evidence="11">
    <location>
        <position position="153"/>
    </location>
    <ligand>
        <name>substrate</name>
    </ligand>
</feature>
<feature type="domain" description="FMN-dependent dehydrogenase" evidence="12">
    <location>
        <begin position="90"/>
        <end position="325"/>
    </location>
</feature>
<evidence type="ECO:0000256" key="3">
    <source>
        <dbReference type="ARBA" id="ARBA00022630"/>
    </source>
</evidence>
<dbReference type="PANTHER" id="PTHR43665:SF1">
    <property type="entry name" value="ISOPENTENYL-DIPHOSPHATE DELTA-ISOMERASE"/>
    <property type="match status" value="1"/>
</dbReference>
<dbReference type="SUPFAM" id="SSF51395">
    <property type="entry name" value="FMN-linked oxidoreductases"/>
    <property type="match status" value="1"/>
</dbReference>
<evidence type="ECO:0000256" key="10">
    <source>
        <dbReference type="ARBA" id="ARBA00025810"/>
    </source>
</evidence>
<comment type="subcellular location">
    <subcellularLocation>
        <location evidence="11">Cytoplasm</location>
    </subcellularLocation>
</comment>
<dbReference type="GO" id="GO:0008299">
    <property type="term" value="P:isoprenoid biosynthetic process"/>
    <property type="evidence" value="ECO:0007669"/>
    <property type="project" value="UniProtKB-UniRule"/>
</dbReference>
<evidence type="ECO:0000256" key="8">
    <source>
        <dbReference type="ARBA" id="ARBA00023229"/>
    </source>
</evidence>
<evidence type="ECO:0000256" key="9">
    <source>
        <dbReference type="ARBA" id="ARBA00023235"/>
    </source>
</evidence>
<keyword evidence="8 11" id="KW-0414">Isoprene biosynthesis</keyword>
<dbReference type="AlphaFoldDB" id="A0A1H0WFK2"/>
<dbReference type="OrthoDB" id="9795032at2"/>
<dbReference type="EC" id="5.3.3.2" evidence="11"/>
<evidence type="ECO:0000256" key="7">
    <source>
        <dbReference type="ARBA" id="ARBA00022857"/>
    </source>
</evidence>
<feature type="binding site" evidence="11">
    <location>
        <position position="94"/>
    </location>
    <ligand>
        <name>FMN</name>
        <dbReference type="ChEBI" id="CHEBI:58210"/>
    </ligand>
</feature>
<keyword evidence="7 11" id="KW-0521">NADP</keyword>
<dbReference type="SMART" id="SM01240">
    <property type="entry name" value="IMPDH"/>
    <property type="match status" value="1"/>
</dbReference>
<reference evidence="14" key="1">
    <citation type="submission" date="2016-10" db="EMBL/GenBank/DDBJ databases">
        <authorList>
            <person name="Varghese N."/>
            <person name="Submissions S."/>
        </authorList>
    </citation>
    <scope>NUCLEOTIDE SEQUENCE [LARGE SCALE GENOMIC DNA]</scope>
    <source>
        <strain evidence="14">IBRC-M10078</strain>
    </source>
</reference>
<protein>
    <recommendedName>
        <fullName evidence="11">Isopentenyl-diphosphate delta-isomerase</fullName>
        <shortName evidence="11">IPP isomerase</shortName>
        <ecNumber evidence="11">5.3.3.2</ecNumber>
    </recommendedName>
    <alternativeName>
        <fullName evidence="11">Isopentenyl diphosphate:dimethylallyl diphosphate isomerase</fullName>
    </alternativeName>
    <alternativeName>
        <fullName evidence="11">Isopentenyl pyrophosphate isomerase</fullName>
    </alternativeName>
    <alternativeName>
        <fullName evidence="11">Type 2 isopentenyl diphosphate isomerase</fullName>
        <shortName evidence="11">IDI-2</shortName>
    </alternativeName>
</protein>
<keyword evidence="3 11" id="KW-0285">Flavoprotein</keyword>
<dbReference type="InterPro" id="IPR013785">
    <property type="entry name" value="Aldolase_TIM"/>
</dbReference>
<comment type="similarity">
    <text evidence="11">Belongs to the IPP isomerase type 2 family.</text>
</comment>
<dbReference type="GO" id="GO:0004452">
    <property type="term" value="F:isopentenyl-diphosphate delta-isomerase activity"/>
    <property type="evidence" value="ECO:0007669"/>
    <property type="project" value="UniProtKB-UniRule"/>
</dbReference>
<evidence type="ECO:0000256" key="2">
    <source>
        <dbReference type="ARBA" id="ARBA00022490"/>
    </source>
</evidence>
<gene>
    <name evidence="11" type="primary">fni</name>
    <name evidence="13" type="ORF">SAMN05216565_11126</name>
</gene>
<keyword evidence="5 11" id="KW-0479">Metal-binding</keyword>
<evidence type="ECO:0000313" key="14">
    <source>
        <dbReference type="Proteomes" id="UP000199159"/>
    </source>
</evidence>
<comment type="cofactor">
    <cofactor evidence="11">
        <name>NADPH</name>
        <dbReference type="ChEBI" id="CHEBI:57783"/>
    </cofactor>
</comment>
<evidence type="ECO:0000259" key="12">
    <source>
        <dbReference type="Pfam" id="PF01070"/>
    </source>
</evidence>
<dbReference type="Proteomes" id="UP000199159">
    <property type="component" value="Unassembled WGS sequence"/>
</dbReference>
<comment type="subunit">
    <text evidence="10 11">Homooctamer. Dimer of tetramers.</text>
</comment>
<feature type="binding site" evidence="11">
    <location>
        <position position="154"/>
    </location>
    <ligand>
        <name>Mg(2+)</name>
        <dbReference type="ChEBI" id="CHEBI:18420"/>
    </ligand>
</feature>
<keyword evidence="4 11" id="KW-0288">FMN</keyword>
<evidence type="ECO:0000256" key="4">
    <source>
        <dbReference type="ARBA" id="ARBA00022643"/>
    </source>
</evidence>
<dbReference type="RefSeq" id="WP_090857441.1">
    <property type="nucleotide sequence ID" value="NZ_FNJU01000011.1"/>
</dbReference>
<evidence type="ECO:0000313" key="13">
    <source>
        <dbReference type="EMBL" id="SDP89437.1"/>
    </source>
</evidence>
<dbReference type="Gene3D" id="3.20.20.70">
    <property type="entry name" value="Aldolase class I"/>
    <property type="match status" value="1"/>
</dbReference>
<dbReference type="Pfam" id="PF01070">
    <property type="entry name" value="FMN_dh"/>
    <property type="match status" value="1"/>
</dbReference>
<comment type="function">
    <text evidence="11">Involved in the biosynthesis of isoprenoids. Catalyzes the 1,3-allylic rearrangement of the homoallylic substrate isopentenyl (IPP) to its allylic isomer, dimethylallyl diphosphate (DMAPP).</text>
</comment>
<dbReference type="InterPro" id="IPR011179">
    <property type="entry name" value="IPdP_isomerase"/>
</dbReference>
<dbReference type="HAMAP" id="MF_00354">
    <property type="entry name" value="Idi_2"/>
    <property type="match status" value="1"/>
</dbReference>
<comment type="cofactor">
    <cofactor evidence="1 11">
        <name>FMN</name>
        <dbReference type="ChEBI" id="CHEBI:58210"/>
    </cofactor>
</comment>
<name>A0A1H0WFK2_9BACI</name>
<dbReference type="EMBL" id="FNJU01000011">
    <property type="protein sequence ID" value="SDP89437.1"/>
    <property type="molecule type" value="Genomic_DNA"/>
</dbReference>
<dbReference type="NCBIfam" id="TIGR02151">
    <property type="entry name" value="IPP_isom_2"/>
    <property type="match status" value="1"/>
</dbReference>
<keyword evidence="2 11" id="KW-0963">Cytoplasm</keyword>
<feature type="binding site" evidence="11">
    <location>
        <position position="185"/>
    </location>
    <ligand>
        <name>FMN</name>
        <dbReference type="ChEBI" id="CHEBI:58210"/>
    </ligand>
</feature>
<dbReference type="InterPro" id="IPR000262">
    <property type="entry name" value="FMN-dep_DH"/>
</dbReference>
<comment type="cofactor">
    <cofactor evidence="11">
        <name>Mg(2+)</name>
        <dbReference type="ChEBI" id="CHEBI:18420"/>
    </cofactor>
</comment>
<dbReference type="PIRSF" id="PIRSF003314">
    <property type="entry name" value="IPP_isomerase"/>
    <property type="match status" value="1"/>
</dbReference>
<keyword evidence="6 11" id="KW-0460">Magnesium</keyword>
<evidence type="ECO:0000256" key="5">
    <source>
        <dbReference type="ARBA" id="ARBA00022723"/>
    </source>
</evidence>
<dbReference type="GO" id="GO:0070402">
    <property type="term" value="F:NADPH binding"/>
    <property type="evidence" value="ECO:0007669"/>
    <property type="project" value="UniProtKB-UniRule"/>
</dbReference>